<evidence type="ECO:0000256" key="1">
    <source>
        <dbReference type="ARBA" id="ARBA00022679"/>
    </source>
</evidence>
<dbReference type="AlphaFoldDB" id="A0A9Y2AHK5"/>
<dbReference type="PANTHER" id="PTHR43527">
    <property type="entry name" value="4-DIPHOSPHOCYTIDYL-2-C-METHYL-D-ERYTHRITOL KINASE, CHLOROPLASTIC"/>
    <property type="match status" value="1"/>
</dbReference>
<name>A0A9Y2AHK5_9FIRM</name>
<dbReference type="SUPFAM" id="SSF54211">
    <property type="entry name" value="Ribosomal protein S5 domain 2-like"/>
    <property type="match status" value="1"/>
</dbReference>
<dbReference type="KEGG" id="sgbi:P3F81_06310"/>
<dbReference type="PIRSF" id="PIRSF033887">
    <property type="entry name" value="PduX"/>
    <property type="match status" value="1"/>
</dbReference>
<dbReference type="RefSeq" id="WP_147668718.1">
    <property type="nucleotide sequence ID" value="NZ_CP120678.1"/>
</dbReference>
<dbReference type="EMBL" id="CP120678">
    <property type="protein sequence ID" value="WIW71905.1"/>
    <property type="molecule type" value="Genomic_DNA"/>
</dbReference>
<dbReference type="Proteomes" id="UP001243623">
    <property type="component" value="Chromosome"/>
</dbReference>
<feature type="domain" description="GHMP kinase N-terminal" evidence="5">
    <location>
        <begin position="63"/>
        <end position="121"/>
    </location>
</feature>
<dbReference type="Pfam" id="PF00288">
    <property type="entry name" value="GHMP_kinases_N"/>
    <property type="match status" value="1"/>
</dbReference>
<reference evidence="6" key="1">
    <citation type="submission" date="2023-03" db="EMBL/GenBank/DDBJ databases">
        <title>Selenobaculum gbiensis gen. nov. sp. nov., a new bacterium isolated from the gut microbiota of IBD patient.</title>
        <authorList>
            <person name="Yeo S."/>
            <person name="Park H."/>
            <person name="Huh C.S."/>
        </authorList>
    </citation>
    <scope>NUCLEOTIDE SEQUENCE</scope>
    <source>
        <strain evidence="6">ICN-92133</strain>
    </source>
</reference>
<proteinExistence type="predicted"/>
<sequence length="294" mass="31992">MKICVSAPGSCGELIQGTLDGQNFLVSCPINMYSNVIVTMSQVNNNSFSLEPKAELALYNTLKYLKVSDFHYSLSLYSQLPKGKGMASSSADISAICQAVAIATGKILTPNEIAKIAAQIEPTDGIFYKDLVLFDHINGMKLATLGSCPPISILIFDLGGEINTLEFNSRNDLRLLNQSKEFEIKQALKMIKKGIHEGNSSLIGQGATLSAKANQKILYKPYLQEFIEINAKYDGIGVNIAHSGTILGMMFDQVRQGKMKACLAFIKQAFPSVHFIKQVQIISGGVVVKSYGPR</sequence>
<evidence type="ECO:0000313" key="7">
    <source>
        <dbReference type="Proteomes" id="UP001243623"/>
    </source>
</evidence>
<dbReference type="GO" id="GO:0016301">
    <property type="term" value="F:kinase activity"/>
    <property type="evidence" value="ECO:0007669"/>
    <property type="project" value="UniProtKB-KW"/>
</dbReference>
<evidence type="ECO:0000313" key="6">
    <source>
        <dbReference type="EMBL" id="WIW71905.1"/>
    </source>
</evidence>
<organism evidence="6 7">
    <name type="scientific">Selenobaculum gibii</name>
    <dbReference type="NCBI Taxonomy" id="3054208"/>
    <lineage>
        <taxon>Bacteria</taxon>
        <taxon>Bacillati</taxon>
        <taxon>Bacillota</taxon>
        <taxon>Negativicutes</taxon>
        <taxon>Selenomonadales</taxon>
        <taxon>Selenomonadaceae</taxon>
        <taxon>Selenobaculum</taxon>
    </lineage>
</organism>
<protein>
    <submittedName>
        <fullName evidence="6">GHMP kinase</fullName>
    </submittedName>
</protein>
<keyword evidence="3 6" id="KW-0418">Kinase</keyword>
<evidence type="ECO:0000256" key="2">
    <source>
        <dbReference type="ARBA" id="ARBA00022741"/>
    </source>
</evidence>
<keyword evidence="7" id="KW-1185">Reference proteome</keyword>
<accession>A0A9Y2AHK5</accession>
<keyword evidence="1" id="KW-0808">Transferase</keyword>
<dbReference type="GO" id="GO:0005524">
    <property type="term" value="F:ATP binding"/>
    <property type="evidence" value="ECO:0007669"/>
    <property type="project" value="UniProtKB-KW"/>
</dbReference>
<gene>
    <name evidence="6" type="ORF">P3F81_06310</name>
</gene>
<evidence type="ECO:0000256" key="3">
    <source>
        <dbReference type="ARBA" id="ARBA00022777"/>
    </source>
</evidence>
<dbReference type="InterPro" id="IPR014721">
    <property type="entry name" value="Ribsml_uS5_D2-typ_fold_subgr"/>
</dbReference>
<keyword evidence="4" id="KW-0067">ATP-binding</keyword>
<dbReference type="PANTHER" id="PTHR43527:SF1">
    <property type="entry name" value="L-THREONINE KINASE"/>
    <property type="match status" value="1"/>
</dbReference>
<dbReference type="InterPro" id="IPR020568">
    <property type="entry name" value="Ribosomal_Su5_D2-typ_SF"/>
</dbReference>
<evidence type="ECO:0000256" key="4">
    <source>
        <dbReference type="ARBA" id="ARBA00022840"/>
    </source>
</evidence>
<keyword evidence="2" id="KW-0547">Nucleotide-binding</keyword>
<evidence type="ECO:0000259" key="5">
    <source>
        <dbReference type="Pfam" id="PF00288"/>
    </source>
</evidence>
<dbReference type="Gene3D" id="3.30.230.10">
    <property type="match status" value="1"/>
</dbReference>
<dbReference type="InterPro" id="IPR012363">
    <property type="entry name" value="PduX"/>
</dbReference>
<dbReference type="InterPro" id="IPR006204">
    <property type="entry name" value="GHMP_kinase_N_dom"/>
</dbReference>